<evidence type="ECO:0000313" key="13">
    <source>
        <dbReference type="EMBL" id="KHN87305.1"/>
    </source>
</evidence>
<dbReference type="GO" id="GO:0005737">
    <property type="term" value="C:cytoplasm"/>
    <property type="evidence" value="ECO:0007669"/>
    <property type="project" value="UniProtKB-SubCell"/>
</dbReference>
<dbReference type="GO" id="GO:0036503">
    <property type="term" value="P:ERAD pathway"/>
    <property type="evidence" value="ECO:0007669"/>
    <property type="project" value="InterPro"/>
</dbReference>
<dbReference type="GO" id="GO:0005634">
    <property type="term" value="C:nucleus"/>
    <property type="evidence" value="ECO:0007669"/>
    <property type="project" value="UniProtKB-SubCell"/>
</dbReference>
<dbReference type="InterPro" id="IPR003613">
    <property type="entry name" value="Ubox_domain"/>
</dbReference>
<dbReference type="PANTHER" id="PTHR13931:SF2">
    <property type="entry name" value="UBIQUITIN CONJUGATION FACTOR E4 B"/>
    <property type="match status" value="1"/>
</dbReference>
<sequence length="1374" mass="156450">MNPDEVTHRSQTSEIDELDAKKLRHEGVMSPSPDVDQHIMESTFQDNAEYKLSRVRNVLKRIMDVEGSTVINTSLELANAEVFSNEVELAVFIDDILMQMIGALKEPSDTQMEVDKEGSLGVCLYEPMLDAPFPLPTTLMKYLIAIYTSITSEAQNQFLMDYERSLLASVKTRLMVHASFALRGMFGEKLRAEAMRAVFVRMFFQQTVPPEFVRELVRCCADVNLVDPSALVEVFDRILDFARMSISRQSMADQKRISSAMLPYNLLEFLVSIKTADNRRPIADLLVSRDDFVPDVDGRAAGRGIAALSYLGPFFEYSTTPSGDGEMNSYLAFFDCDQLPEEEQKSLIYGAYQNKLHIVRRVLHQIIRELLVNATSRNRTLDFIARVLTLNLKRRQMSPDRQKLASDGFMLNFLNVMLELCEKVTLDKVNQNYLFHPNCRVDLSDETRLKLSSEEAAEFAKTVDTNFVVKFPTECFYLTMQALHVSIASAVGHVKLLKRNLYEVDAGVSELKKQLQRLLSIQFREKALIEAKLQTAVLFRKKLIRAIMCVETAITDPSLLTRTLQFCSRQLTFIISIINPNFLQDGLLPAEAPKLFGAMPEFYLENCLDFIVFLLKNHAAIVLESRLDLPQQLLVFICSTHYFNNPFLAAKVVDVMFMVCPPIMPAAYSFHQSIINCPLAVEKLFPSLVKFYADVETTGASSEFYDKFNIRRSIQVIFRSLWENTVYRSHMISFARACGSDFIRFVNMVINDATYLLDESLLALKKIHDIEAQMESAEWSTFTDEQRQIKEEALSEAKRGVKSWLILGRDTLDLFTYLTADAPQPFFEPLLGERLASMLDYNVSELCGPKCTELKVRDALRRFMWEPRALLQQIVHVYLNLACEKFAEYIANDERSYSPEMFSMVLSRLSMNSIVPVNEIERMKNLADMTERIWKEKAQNEEDFGDDIPDEFRDPVMNTLMTDPVTLPSGLKMDRKHIRRHLLSSQTDPFTRQPLHESQLVPVTIPACALCTAERELTCIWRTQLRNRYAEVLAMRNCIEKWMQRSKQCSVCLAATYKKGKSKDLARQMRIELLAFGVNGETFIRLCVFHLLLILAARFSSCCLPRTSGPTVGSSVVTMSARLAATEATFQTKPYKLHKLDSGPDENVHVTKEDAVHYYTQMQTIRRMETAAGNLYKEKKVRGFCHLYSGQEACAVGMKAAMEPGDAAITAYRCHGWTYLSGSSVAKVDGMDVLAVRQAIRFGKEWCNADKGPLMIEMATYRYGGHSMSDPGTSYRTREEIQEVRKTRDPITGFKDKIVTAGLVTEDELKEIDKEVRKEVDAAVKLAHTEKETPVDMLLTDIYYNTPAQLVRCTTEEVLQPYLTSEEAFKANSK</sequence>
<dbReference type="Gene3D" id="3.40.50.970">
    <property type="match status" value="2"/>
</dbReference>
<dbReference type="GO" id="GO:0006511">
    <property type="term" value="P:ubiquitin-dependent protein catabolic process"/>
    <property type="evidence" value="ECO:0007669"/>
    <property type="project" value="InterPro"/>
</dbReference>
<dbReference type="Pfam" id="PF10408">
    <property type="entry name" value="Ufd2P_core"/>
    <property type="match status" value="1"/>
</dbReference>
<evidence type="ECO:0000259" key="12">
    <source>
        <dbReference type="PROSITE" id="PS51698"/>
    </source>
</evidence>
<accession>A0A0B2W2B2</accession>
<proteinExistence type="inferred from homology"/>
<protein>
    <submittedName>
        <fullName evidence="13">Ubiquitin conjugation factor E4 B</fullName>
    </submittedName>
</protein>
<dbReference type="SMART" id="SM00504">
    <property type="entry name" value="Ubox"/>
    <property type="match status" value="1"/>
</dbReference>
<gene>
    <name evidence="13" type="primary">Ube4b</name>
    <name evidence="13" type="ORF">Tcan_17909</name>
</gene>
<dbReference type="UniPathway" id="UPA00143"/>
<dbReference type="GO" id="GO:0016624">
    <property type="term" value="F:oxidoreductase activity, acting on the aldehyde or oxo group of donors, disulfide as acceptor"/>
    <property type="evidence" value="ECO:0007669"/>
    <property type="project" value="InterPro"/>
</dbReference>
<dbReference type="SUPFAM" id="SSF52518">
    <property type="entry name" value="Thiamin diphosphate-binding fold (THDP-binding)"/>
    <property type="match status" value="1"/>
</dbReference>
<dbReference type="InterPro" id="IPR013083">
    <property type="entry name" value="Znf_RING/FYVE/PHD"/>
</dbReference>
<keyword evidence="6" id="KW-0808">Transferase</keyword>
<evidence type="ECO:0000256" key="2">
    <source>
        <dbReference type="ARBA" id="ARBA00004496"/>
    </source>
</evidence>
<dbReference type="OrthoDB" id="20295at2759"/>
<dbReference type="PANTHER" id="PTHR13931">
    <property type="entry name" value="UBIQUITINATION FACTOR E4"/>
    <property type="match status" value="1"/>
</dbReference>
<dbReference type="Proteomes" id="UP000031036">
    <property type="component" value="Unassembled WGS sequence"/>
</dbReference>
<keyword evidence="10" id="KW-0539">Nucleus</keyword>
<dbReference type="PROSITE" id="PS51698">
    <property type="entry name" value="U_BOX"/>
    <property type="match status" value="1"/>
</dbReference>
<evidence type="ECO:0000256" key="6">
    <source>
        <dbReference type="ARBA" id="ARBA00022679"/>
    </source>
</evidence>
<evidence type="ECO:0000256" key="5">
    <source>
        <dbReference type="ARBA" id="ARBA00022490"/>
    </source>
</evidence>
<dbReference type="Pfam" id="PF00676">
    <property type="entry name" value="E1_dh"/>
    <property type="match status" value="2"/>
</dbReference>
<comment type="subcellular location">
    <subcellularLocation>
        <location evidence="2">Cytoplasm</location>
    </subcellularLocation>
    <subcellularLocation>
        <location evidence="1">Nucleus</location>
    </subcellularLocation>
</comment>
<dbReference type="InterPro" id="IPR001017">
    <property type="entry name" value="DH_E1"/>
</dbReference>
<comment type="pathway">
    <text evidence="3">Protein modification; protein ubiquitination.</text>
</comment>
<organism evidence="13 14">
    <name type="scientific">Toxocara canis</name>
    <name type="common">Canine roundworm</name>
    <dbReference type="NCBI Taxonomy" id="6265"/>
    <lineage>
        <taxon>Eukaryota</taxon>
        <taxon>Metazoa</taxon>
        <taxon>Ecdysozoa</taxon>
        <taxon>Nematoda</taxon>
        <taxon>Chromadorea</taxon>
        <taxon>Rhabditida</taxon>
        <taxon>Spirurina</taxon>
        <taxon>Ascaridomorpha</taxon>
        <taxon>Ascaridoidea</taxon>
        <taxon>Toxocaridae</taxon>
        <taxon>Toxocara</taxon>
    </lineage>
</organism>
<evidence type="ECO:0000256" key="8">
    <source>
        <dbReference type="ARBA" id="ARBA00022946"/>
    </source>
</evidence>
<dbReference type="GO" id="GO:0000209">
    <property type="term" value="P:protein polyubiquitination"/>
    <property type="evidence" value="ECO:0007669"/>
    <property type="project" value="TreeGrafter"/>
</dbReference>
<keyword evidence="14" id="KW-1185">Reference proteome</keyword>
<evidence type="ECO:0000256" key="7">
    <source>
        <dbReference type="ARBA" id="ARBA00022786"/>
    </source>
</evidence>
<dbReference type="InterPro" id="IPR019474">
    <property type="entry name" value="Ub_conjug_fac_E4_core"/>
</dbReference>
<dbReference type="GO" id="GO:0034450">
    <property type="term" value="F:ubiquitin-ubiquitin ligase activity"/>
    <property type="evidence" value="ECO:0007669"/>
    <property type="project" value="InterPro"/>
</dbReference>
<evidence type="ECO:0000256" key="10">
    <source>
        <dbReference type="ARBA" id="ARBA00023242"/>
    </source>
</evidence>
<comment type="similarity">
    <text evidence="4">Belongs to the ubiquitin conjugation factor E4 family.</text>
</comment>
<keyword evidence="5" id="KW-0963">Cytoplasm</keyword>
<dbReference type="STRING" id="6265.A0A0B2W2B2"/>
<name>A0A0B2W2B2_TOXCA</name>
<feature type="region of interest" description="Disordered" evidence="11">
    <location>
        <begin position="1"/>
        <end position="22"/>
    </location>
</feature>
<feature type="domain" description="U-box" evidence="12">
    <location>
        <begin position="947"/>
        <end position="1024"/>
    </location>
</feature>
<evidence type="ECO:0000256" key="11">
    <source>
        <dbReference type="SAM" id="MobiDB-lite"/>
    </source>
</evidence>
<dbReference type="Gene3D" id="3.30.40.10">
    <property type="entry name" value="Zinc/RING finger domain, C3HC4 (zinc finger)"/>
    <property type="match status" value="1"/>
</dbReference>
<dbReference type="InterPro" id="IPR029061">
    <property type="entry name" value="THDP-binding"/>
</dbReference>
<dbReference type="GO" id="GO:0000151">
    <property type="term" value="C:ubiquitin ligase complex"/>
    <property type="evidence" value="ECO:0007669"/>
    <property type="project" value="InterPro"/>
</dbReference>
<comment type="caution">
    <text evidence="13">The sequence shown here is derived from an EMBL/GenBank/DDBJ whole genome shotgun (WGS) entry which is preliminary data.</text>
</comment>
<keyword evidence="7" id="KW-0833">Ubl conjugation pathway</keyword>
<keyword evidence="9" id="KW-0560">Oxidoreductase</keyword>
<dbReference type="EMBL" id="JPKZ01000441">
    <property type="protein sequence ID" value="KHN87305.1"/>
    <property type="molecule type" value="Genomic_DNA"/>
</dbReference>
<evidence type="ECO:0000313" key="14">
    <source>
        <dbReference type="Proteomes" id="UP000031036"/>
    </source>
</evidence>
<keyword evidence="8" id="KW-0809">Transit peptide</keyword>
<evidence type="ECO:0000256" key="3">
    <source>
        <dbReference type="ARBA" id="ARBA00004906"/>
    </source>
</evidence>
<evidence type="ECO:0000256" key="1">
    <source>
        <dbReference type="ARBA" id="ARBA00004123"/>
    </source>
</evidence>
<dbReference type="InterPro" id="IPR045132">
    <property type="entry name" value="UBE4"/>
</dbReference>
<dbReference type="Pfam" id="PF04564">
    <property type="entry name" value="U-box"/>
    <property type="match status" value="1"/>
</dbReference>
<reference evidence="13 14" key="1">
    <citation type="submission" date="2014-11" db="EMBL/GenBank/DDBJ databases">
        <title>Genetic blueprint of the zoonotic pathogen Toxocara canis.</title>
        <authorList>
            <person name="Zhu X.-Q."/>
            <person name="Korhonen P.K."/>
            <person name="Cai H."/>
            <person name="Young N.D."/>
            <person name="Nejsum P."/>
            <person name="von Samson-Himmelstjerna G."/>
            <person name="Boag P.R."/>
            <person name="Tan P."/>
            <person name="Li Q."/>
            <person name="Min J."/>
            <person name="Yang Y."/>
            <person name="Wang X."/>
            <person name="Fang X."/>
            <person name="Hall R.S."/>
            <person name="Hofmann A."/>
            <person name="Sternberg P.W."/>
            <person name="Jex A.R."/>
            <person name="Gasser R.B."/>
        </authorList>
    </citation>
    <scope>NUCLEOTIDE SEQUENCE [LARGE SCALE GENOMIC DNA]</scope>
    <source>
        <strain evidence="13">PN_DK_2014</strain>
    </source>
</reference>
<evidence type="ECO:0000256" key="4">
    <source>
        <dbReference type="ARBA" id="ARBA00007434"/>
    </source>
</evidence>
<dbReference type="SUPFAM" id="SSF57850">
    <property type="entry name" value="RING/U-box"/>
    <property type="match status" value="1"/>
</dbReference>
<evidence type="ECO:0000256" key="9">
    <source>
        <dbReference type="ARBA" id="ARBA00023002"/>
    </source>
</evidence>